<feature type="region of interest" description="Disordered" evidence="2">
    <location>
        <begin position="534"/>
        <end position="569"/>
    </location>
</feature>
<feature type="coiled-coil region" evidence="1">
    <location>
        <begin position="343"/>
        <end position="462"/>
    </location>
</feature>
<dbReference type="InterPro" id="IPR042481">
    <property type="entry name" value="CCDC57"/>
</dbReference>
<evidence type="ECO:0000256" key="2">
    <source>
        <dbReference type="SAM" id="MobiDB-lite"/>
    </source>
</evidence>
<evidence type="ECO:0000313" key="3">
    <source>
        <dbReference type="EMBL" id="OQR83132.1"/>
    </source>
</evidence>
<evidence type="ECO:0000256" key="1">
    <source>
        <dbReference type="SAM" id="Coils"/>
    </source>
</evidence>
<dbReference type="EMBL" id="JNBR01002304">
    <property type="protein sequence ID" value="OQR83132.1"/>
    <property type="molecule type" value="Genomic_DNA"/>
</dbReference>
<dbReference type="Proteomes" id="UP000243579">
    <property type="component" value="Unassembled WGS sequence"/>
</dbReference>
<gene>
    <name evidence="3" type="ORF">ACHHYP_15054</name>
</gene>
<proteinExistence type="predicted"/>
<evidence type="ECO:0000313" key="4">
    <source>
        <dbReference type="Proteomes" id="UP000243579"/>
    </source>
</evidence>
<dbReference type="GO" id="GO:0045931">
    <property type="term" value="P:positive regulation of mitotic cell cycle"/>
    <property type="evidence" value="ECO:0007669"/>
    <property type="project" value="TreeGrafter"/>
</dbReference>
<feature type="region of interest" description="Disordered" evidence="2">
    <location>
        <begin position="809"/>
        <end position="862"/>
    </location>
</feature>
<dbReference type="AlphaFoldDB" id="A0A1V9YBR2"/>
<feature type="coiled-coil region" evidence="1">
    <location>
        <begin position="489"/>
        <end position="523"/>
    </location>
</feature>
<keyword evidence="4" id="KW-1185">Reference proteome</keyword>
<keyword evidence="1" id="KW-0175">Coiled coil</keyword>
<dbReference type="PANTHER" id="PTHR46725">
    <property type="entry name" value="COILED-COIL DOMAIN-CONTAINING PROTEIN 57"/>
    <property type="match status" value="1"/>
</dbReference>
<feature type="coiled-coil region" evidence="1">
    <location>
        <begin position="83"/>
        <end position="110"/>
    </location>
</feature>
<dbReference type="GO" id="GO:0034451">
    <property type="term" value="C:centriolar satellite"/>
    <property type="evidence" value="ECO:0007669"/>
    <property type="project" value="TreeGrafter"/>
</dbReference>
<feature type="compositionally biased region" description="Basic and acidic residues" evidence="2">
    <location>
        <begin position="736"/>
        <end position="745"/>
    </location>
</feature>
<dbReference type="GO" id="GO:0007020">
    <property type="term" value="P:microtubule nucleation"/>
    <property type="evidence" value="ECO:0007669"/>
    <property type="project" value="TreeGrafter"/>
</dbReference>
<name>A0A1V9YBR2_ACHHY</name>
<dbReference type="GO" id="GO:0060271">
    <property type="term" value="P:cilium assembly"/>
    <property type="evidence" value="ECO:0007669"/>
    <property type="project" value="TreeGrafter"/>
</dbReference>
<feature type="compositionally biased region" description="Basic and acidic residues" evidence="2">
    <location>
        <begin position="836"/>
        <end position="852"/>
    </location>
</feature>
<comment type="caution">
    <text evidence="3">The sequence shown here is derived from an EMBL/GenBank/DDBJ whole genome shotgun (WGS) entry which is preliminary data.</text>
</comment>
<feature type="coiled-coil region" evidence="1">
    <location>
        <begin position="212"/>
        <end position="296"/>
    </location>
</feature>
<dbReference type="PANTHER" id="PTHR46725:SF1">
    <property type="entry name" value="COILED-COIL DOMAIN-CONTAINING PROTEIN 57"/>
    <property type="match status" value="1"/>
</dbReference>
<feature type="region of interest" description="Disordered" evidence="2">
    <location>
        <begin position="736"/>
        <end position="757"/>
    </location>
</feature>
<sequence>MDGRPDNIRSLILEKEKELHDINEYRIRTLEGMLKEKEAAMAGYKQKFYKLQEDFKYNLKLLEGRDEELALYDNNFATMKIVLRDRENEIGELRIQLADMTSDIKAEKQKHIEQDAFYNQKLKDARGQVEAARWSYDDAVRKQKDDFEAYKRRTERELREKDEDLEGLRREMTVTFDELLRARELEFKAATDDLQGKLRETELKAKSIGREVDTTKERNTELRRKVDDLLQQLHESETQAKSLQWELSDVRGLKDAKIAELEADKVDLQQVKQALLDEYEGKMAELLQSLHAVEKAFLQQKAQFDDEVRRVQQRKDQEMKDHSTKFEARIEVGAAQLPALIVAQALVAKLRSVEEALEKVQTELKQAKWEAEDQVLQREREMERLGSNHKDALEQREAMLKELKNELWNSQVELKASKDASRQSVALVADAKDKETLARREAAALQQQLESLQQRLAAQDASHAAALAEKEQAWQVTADARLRDVAAIKDRLAAEKHATEERHRKAEGELLRLRGELAAQQAALLLPSVKTVSEPALSPTWSDPPPSALARESLPPASPPPSVGTDATPTKPLAALQAENTKLKSLIRTMTEELMQQTGGASPSTPVDVAQVQAEADQSRRRIAELEAQLVVVRAELTQAQAALALQTQRAAALEQELAAQPSGVDTGASLAQALQDVAVLRSERNQLMELSNQLTAELRKQQLHAPADATARIADLTQSLEESRLHNKALKKELRRWLKKDDPPSRQSSTALTEPRAAALTDDIDDADSRAPMATTLFQTKTEPPASALSDARRKLQQAKEVLALAGKKVDERPRAASVATAPKETPSQRSAMAKLKELQSKRAEMAEERKKVRNYSVPGS</sequence>
<protein>
    <submittedName>
        <fullName evidence="3">Uncharacterized protein</fullName>
    </submittedName>
</protein>
<accession>A0A1V9YBR2</accession>
<dbReference type="GO" id="GO:0005876">
    <property type="term" value="C:spindle microtubule"/>
    <property type="evidence" value="ECO:0007669"/>
    <property type="project" value="TreeGrafter"/>
</dbReference>
<dbReference type="OrthoDB" id="568502at2759"/>
<organism evidence="3 4">
    <name type="scientific">Achlya hypogyna</name>
    <name type="common">Oomycete</name>
    <name type="synonym">Protoachlya hypogyna</name>
    <dbReference type="NCBI Taxonomy" id="1202772"/>
    <lineage>
        <taxon>Eukaryota</taxon>
        <taxon>Sar</taxon>
        <taxon>Stramenopiles</taxon>
        <taxon>Oomycota</taxon>
        <taxon>Saprolegniomycetes</taxon>
        <taxon>Saprolegniales</taxon>
        <taxon>Achlyaceae</taxon>
        <taxon>Achlya</taxon>
    </lineage>
</organism>
<reference evidence="3 4" key="1">
    <citation type="journal article" date="2014" name="Genome Biol. Evol.">
        <title>The secreted proteins of Achlya hypogyna and Thraustotheca clavata identify the ancestral oomycete secretome and reveal gene acquisitions by horizontal gene transfer.</title>
        <authorList>
            <person name="Misner I."/>
            <person name="Blouin N."/>
            <person name="Leonard G."/>
            <person name="Richards T.A."/>
            <person name="Lane C.E."/>
        </authorList>
    </citation>
    <scope>NUCLEOTIDE SEQUENCE [LARGE SCALE GENOMIC DNA]</scope>
    <source>
        <strain evidence="3 4">ATCC 48635</strain>
    </source>
</reference>
<dbReference type="STRING" id="1202772.A0A1V9YBR2"/>